<name>A0A5C5Y175_9PLAN</name>
<dbReference type="EMBL" id="SJPL01000001">
    <property type="protein sequence ID" value="TWT68381.1"/>
    <property type="molecule type" value="Genomic_DNA"/>
</dbReference>
<sequence>MNFESPAGTRHRWPPGFFMRGAVNRYFAVRPFDAGGVESKGVQVVRNGRSGVRMWVRRWARIDQILPYIATSLSQAADPELGAKRKMRQNVAEPCVALPRTRLRGDTADPQLRQFFVGDRYGRHQERWRPAYVPPLELGSSFFGCVGRIGQRRLGFAIGSPACQ</sequence>
<gene>
    <name evidence="1" type="ORF">Pan14r_06250</name>
</gene>
<dbReference type="AlphaFoldDB" id="A0A5C5Y175"/>
<reference evidence="1 2" key="1">
    <citation type="submission" date="2019-02" db="EMBL/GenBank/DDBJ databases">
        <title>Deep-cultivation of Planctomycetes and their phenomic and genomic characterization uncovers novel biology.</title>
        <authorList>
            <person name="Wiegand S."/>
            <person name="Jogler M."/>
            <person name="Boedeker C."/>
            <person name="Pinto D."/>
            <person name="Vollmers J."/>
            <person name="Rivas-Marin E."/>
            <person name="Kohn T."/>
            <person name="Peeters S.H."/>
            <person name="Heuer A."/>
            <person name="Rast P."/>
            <person name="Oberbeckmann S."/>
            <person name="Bunk B."/>
            <person name="Jeske O."/>
            <person name="Meyerdierks A."/>
            <person name="Storesund J.E."/>
            <person name="Kallscheuer N."/>
            <person name="Luecker S."/>
            <person name="Lage O.M."/>
            <person name="Pohl T."/>
            <person name="Merkel B.J."/>
            <person name="Hornburger P."/>
            <person name="Mueller R.-W."/>
            <person name="Bruemmer F."/>
            <person name="Labrenz M."/>
            <person name="Spormann A.M."/>
            <person name="Op Den Camp H."/>
            <person name="Overmann J."/>
            <person name="Amann R."/>
            <person name="Jetten M.S.M."/>
            <person name="Mascher T."/>
            <person name="Medema M.H."/>
            <person name="Devos D.P."/>
            <person name="Kaster A.-K."/>
            <person name="Ovreas L."/>
            <person name="Rohde M."/>
            <person name="Galperin M.Y."/>
            <person name="Jogler C."/>
        </authorList>
    </citation>
    <scope>NUCLEOTIDE SEQUENCE [LARGE SCALE GENOMIC DNA]</scope>
    <source>
        <strain evidence="1 2">Pan14r</strain>
    </source>
</reference>
<accession>A0A5C5Y175</accession>
<organism evidence="1 2">
    <name type="scientific">Crateriforma conspicua</name>
    <dbReference type="NCBI Taxonomy" id="2527996"/>
    <lineage>
        <taxon>Bacteria</taxon>
        <taxon>Pseudomonadati</taxon>
        <taxon>Planctomycetota</taxon>
        <taxon>Planctomycetia</taxon>
        <taxon>Planctomycetales</taxon>
        <taxon>Planctomycetaceae</taxon>
        <taxon>Crateriforma</taxon>
    </lineage>
</organism>
<proteinExistence type="predicted"/>
<keyword evidence="2" id="KW-1185">Reference proteome</keyword>
<protein>
    <submittedName>
        <fullName evidence="1">Uncharacterized protein</fullName>
    </submittedName>
</protein>
<comment type="caution">
    <text evidence="1">The sequence shown here is derived from an EMBL/GenBank/DDBJ whole genome shotgun (WGS) entry which is preliminary data.</text>
</comment>
<evidence type="ECO:0000313" key="1">
    <source>
        <dbReference type="EMBL" id="TWT68381.1"/>
    </source>
</evidence>
<dbReference type="Proteomes" id="UP000317238">
    <property type="component" value="Unassembled WGS sequence"/>
</dbReference>
<evidence type="ECO:0000313" key="2">
    <source>
        <dbReference type="Proteomes" id="UP000317238"/>
    </source>
</evidence>